<name>A0A226EB43_FOLCA</name>
<dbReference type="EMBL" id="LNIX01000005">
    <property type="protein sequence ID" value="OXA54267.1"/>
    <property type="molecule type" value="Genomic_DNA"/>
</dbReference>
<protein>
    <submittedName>
        <fullName evidence="1">Uncharacterized protein</fullName>
    </submittedName>
</protein>
<keyword evidence="2" id="KW-1185">Reference proteome</keyword>
<organism evidence="1 2">
    <name type="scientific">Folsomia candida</name>
    <name type="common">Springtail</name>
    <dbReference type="NCBI Taxonomy" id="158441"/>
    <lineage>
        <taxon>Eukaryota</taxon>
        <taxon>Metazoa</taxon>
        <taxon>Ecdysozoa</taxon>
        <taxon>Arthropoda</taxon>
        <taxon>Hexapoda</taxon>
        <taxon>Collembola</taxon>
        <taxon>Entomobryomorpha</taxon>
        <taxon>Isotomoidea</taxon>
        <taxon>Isotomidae</taxon>
        <taxon>Proisotominae</taxon>
        <taxon>Folsomia</taxon>
    </lineage>
</organism>
<evidence type="ECO:0000313" key="1">
    <source>
        <dbReference type="EMBL" id="OXA54267.1"/>
    </source>
</evidence>
<reference evidence="1 2" key="1">
    <citation type="submission" date="2015-12" db="EMBL/GenBank/DDBJ databases">
        <title>The genome of Folsomia candida.</title>
        <authorList>
            <person name="Faddeeva A."/>
            <person name="Derks M.F."/>
            <person name="Anvar Y."/>
            <person name="Smit S."/>
            <person name="Van Straalen N."/>
            <person name="Roelofs D."/>
        </authorList>
    </citation>
    <scope>NUCLEOTIDE SEQUENCE [LARGE SCALE GENOMIC DNA]</scope>
    <source>
        <strain evidence="1 2">VU population</strain>
        <tissue evidence="1">Whole body</tissue>
    </source>
</reference>
<gene>
    <name evidence="1" type="ORF">Fcan01_10865</name>
</gene>
<evidence type="ECO:0000313" key="2">
    <source>
        <dbReference type="Proteomes" id="UP000198287"/>
    </source>
</evidence>
<accession>A0A226EB43</accession>
<proteinExistence type="predicted"/>
<sequence length="178" mass="20130">MGSTESRQLRPAHTITNAVLIIPTAFVGLVDALANLKRDGKETDETEFLYELFQVYDKINGTDLHAQFKKAIDAARKSGQRQVNWTELHKSMPGVKGQGYSATISWVCNALMASADKLEEVDIARLFHLAKKVCQWREGEMSRHGGGDTGHQHAFKLWEAVRDLLKEFIFAKKWKDDL</sequence>
<dbReference type="Proteomes" id="UP000198287">
    <property type="component" value="Unassembled WGS sequence"/>
</dbReference>
<dbReference type="AlphaFoldDB" id="A0A226EB43"/>
<comment type="caution">
    <text evidence="1">The sequence shown here is derived from an EMBL/GenBank/DDBJ whole genome shotgun (WGS) entry which is preliminary data.</text>
</comment>